<reference evidence="2 4" key="2">
    <citation type="submission" date="2019-03" db="EMBL/GenBank/DDBJ databases">
        <title>Genomic Encyclopedia of Type Strains, Phase IV (KMG-V): Genome sequencing to study the core and pangenomes of soil and plant-associated prokaryotes.</title>
        <authorList>
            <person name="Whitman W."/>
        </authorList>
    </citation>
    <scope>NUCLEOTIDE SEQUENCE [LARGE SCALE GENOMIC DNA]</scope>
    <source>
        <strain evidence="2 4">23C40</strain>
    </source>
</reference>
<evidence type="ECO:0000313" key="3">
    <source>
        <dbReference type="Proteomes" id="UP000182306"/>
    </source>
</evidence>
<protein>
    <submittedName>
        <fullName evidence="1">Uncharacterized protein</fullName>
    </submittedName>
</protein>
<evidence type="ECO:0000313" key="1">
    <source>
        <dbReference type="EMBL" id="APG90042.1"/>
    </source>
</evidence>
<organism evidence="1 3">
    <name type="scientific">Sinorhizobium americanum</name>
    <dbReference type="NCBI Taxonomy" id="194963"/>
    <lineage>
        <taxon>Bacteria</taxon>
        <taxon>Pseudomonadati</taxon>
        <taxon>Pseudomonadota</taxon>
        <taxon>Alphaproteobacteria</taxon>
        <taxon>Hyphomicrobiales</taxon>
        <taxon>Rhizobiaceae</taxon>
        <taxon>Sinorhizobium/Ensifer group</taxon>
        <taxon>Sinorhizobium</taxon>
    </lineage>
</organism>
<name>A0A1L3LIU3_9HYPH</name>
<evidence type="ECO:0000313" key="2">
    <source>
        <dbReference type="EMBL" id="TCN36497.1"/>
    </source>
</evidence>
<dbReference type="Proteomes" id="UP000182306">
    <property type="component" value="Chromosome"/>
</dbReference>
<sequence length="39" mass="4304">MVALAAAAALMLGAVLWQEIQYRSTQALQVRVFLKDLVD</sequence>
<dbReference type="AlphaFoldDB" id="A0A1L3LIU3"/>
<accession>A0A1L3LIU3</accession>
<evidence type="ECO:0000313" key="4">
    <source>
        <dbReference type="Proteomes" id="UP000295043"/>
    </source>
</evidence>
<gene>
    <name evidence="2" type="ORF">EV184_101489</name>
    <name evidence="1" type="ORF">SAMCFNEI73_Ch0717</name>
</gene>
<dbReference type="EMBL" id="CP013107">
    <property type="protein sequence ID" value="APG90042.1"/>
    <property type="molecule type" value="Genomic_DNA"/>
</dbReference>
<dbReference type="STRING" id="194963.SAMCFNEI73_Ch0717"/>
<dbReference type="Proteomes" id="UP000295043">
    <property type="component" value="Unassembled WGS sequence"/>
</dbReference>
<proteinExistence type="predicted"/>
<keyword evidence="3" id="KW-1185">Reference proteome</keyword>
<dbReference type="EMBL" id="SLVU01000001">
    <property type="protein sequence ID" value="TCN36497.1"/>
    <property type="molecule type" value="Genomic_DNA"/>
</dbReference>
<dbReference type="KEGG" id="same:SAMCFNEI73_Ch0717"/>
<reference evidence="1 3" key="1">
    <citation type="submission" date="2015-10" db="EMBL/GenBank/DDBJ databases">
        <title>Genomic differences between typical nodule nitrogen-fixing rhizobial strains and those coming from bean seeds.</title>
        <authorList>
            <person name="Peralta H."/>
            <person name="Aguilar-Vera A."/>
            <person name="Diaz R."/>
            <person name="Mora Y."/>
            <person name="Martinez-Batallar G."/>
            <person name="Salazar E."/>
            <person name="Vargas-Lagunas C."/>
            <person name="Encarnacion S."/>
            <person name="Girard L."/>
            <person name="Mora J."/>
        </authorList>
    </citation>
    <scope>NUCLEOTIDE SEQUENCE [LARGE SCALE GENOMIC DNA]</scope>
    <source>
        <strain evidence="1 3">CFNEI 73</strain>
    </source>
</reference>